<dbReference type="EMBL" id="VNHO01000006">
    <property type="protein sequence ID" value="TYP57475.1"/>
    <property type="molecule type" value="Genomic_DNA"/>
</dbReference>
<keyword evidence="1" id="KW-0677">Repeat</keyword>
<reference evidence="3 4" key="1">
    <citation type="submission" date="2019-07" db="EMBL/GenBank/DDBJ databases">
        <title>Genomic Encyclopedia of Type Strains, Phase I: the one thousand microbial genomes (KMG-I) project.</title>
        <authorList>
            <person name="Kyrpides N."/>
        </authorList>
    </citation>
    <scope>NUCLEOTIDE SEQUENCE [LARGE SCALE GENOMIC DNA]</scope>
    <source>
        <strain evidence="3 4">DSM 16647</strain>
    </source>
</reference>
<gene>
    <name evidence="3" type="ORF">LZ11_00790</name>
</gene>
<dbReference type="Proteomes" id="UP000322294">
    <property type="component" value="Unassembled WGS sequence"/>
</dbReference>
<dbReference type="RefSeq" id="WP_148866588.1">
    <property type="nucleotide sequence ID" value="NZ_VNHO01000006.1"/>
</dbReference>
<feature type="domain" description="SLH" evidence="2">
    <location>
        <begin position="71"/>
        <end position="134"/>
    </location>
</feature>
<comment type="caution">
    <text evidence="3">The sequence shown here is derived from an EMBL/GenBank/DDBJ whole genome shotgun (WGS) entry which is preliminary data.</text>
</comment>
<evidence type="ECO:0000259" key="2">
    <source>
        <dbReference type="PROSITE" id="PS51272"/>
    </source>
</evidence>
<protein>
    <submittedName>
        <fullName evidence="3">S-layer family protein</fullName>
    </submittedName>
</protein>
<feature type="domain" description="SLH" evidence="2">
    <location>
        <begin position="6"/>
        <end position="69"/>
    </location>
</feature>
<keyword evidence="4" id="KW-1185">Reference proteome</keyword>
<dbReference type="OrthoDB" id="2985276at2"/>
<dbReference type="AlphaFoldDB" id="A0A5S5AVW0"/>
<evidence type="ECO:0000313" key="3">
    <source>
        <dbReference type="EMBL" id="TYP57475.1"/>
    </source>
</evidence>
<dbReference type="InterPro" id="IPR001119">
    <property type="entry name" value="SLH_dom"/>
</dbReference>
<dbReference type="Pfam" id="PF00395">
    <property type="entry name" value="SLH"/>
    <property type="match status" value="2"/>
</dbReference>
<accession>A0A5S5AVW0</accession>
<evidence type="ECO:0000313" key="4">
    <source>
        <dbReference type="Proteomes" id="UP000322294"/>
    </source>
</evidence>
<evidence type="ECO:0000256" key="1">
    <source>
        <dbReference type="ARBA" id="ARBA00022737"/>
    </source>
</evidence>
<dbReference type="PROSITE" id="PS51272">
    <property type="entry name" value="SLH"/>
    <property type="match status" value="2"/>
</dbReference>
<sequence length="142" mass="16034">MKQEPEPLPFDDIKVQPEDAEQITSLAGMGIMEGTSLRRFSPQENLTRAQVITILVRALGLENNAPPVPYHTGFRDDAEIPAWAKDAVYVGREIGLARGDEAGCFRPNDPVTRAESAAFLNRFITYLQKDLQRDFRERIIDF</sequence>
<organism evidence="3 4">
    <name type="scientific">Thermosediminibacter litoriperuensis</name>
    <dbReference type="NCBI Taxonomy" id="291989"/>
    <lineage>
        <taxon>Bacteria</taxon>
        <taxon>Bacillati</taxon>
        <taxon>Bacillota</taxon>
        <taxon>Clostridia</taxon>
        <taxon>Thermosediminibacterales</taxon>
        <taxon>Thermosediminibacteraceae</taxon>
        <taxon>Thermosediminibacter</taxon>
    </lineage>
</organism>
<name>A0A5S5AVW0_9FIRM</name>
<proteinExistence type="predicted"/>